<sequence>MTLKEAQNVVDQWITTVGVRYYGELTNTAILMEETGEVARLMARLYGEQSFKNPQDAAEAPAQLADELADVLFVLICLANQTGTDLTEALERNLAKKTRRDGDRHRDNPKLH</sequence>
<dbReference type="PANTHER" id="PTHR42692:SF1">
    <property type="entry name" value="NUCLEOTIDE PYROPHOSPHOHYDROLASE"/>
    <property type="match status" value="1"/>
</dbReference>
<dbReference type="Pfam" id="PF03819">
    <property type="entry name" value="MazG"/>
    <property type="match status" value="1"/>
</dbReference>
<dbReference type="Proteomes" id="UP000308528">
    <property type="component" value="Unassembled WGS sequence"/>
</dbReference>
<evidence type="ECO:0000313" key="2">
    <source>
        <dbReference type="EMBL" id="THH39529.1"/>
    </source>
</evidence>
<evidence type="ECO:0000313" key="3">
    <source>
        <dbReference type="Proteomes" id="UP000308528"/>
    </source>
</evidence>
<proteinExistence type="predicted"/>
<protein>
    <submittedName>
        <fullName evidence="2">Pyrophosphatase</fullName>
    </submittedName>
</protein>
<organism evidence="2 3">
    <name type="scientific">Neolewinella litorea</name>
    <dbReference type="NCBI Taxonomy" id="2562452"/>
    <lineage>
        <taxon>Bacteria</taxon>
        <taxon>Pseudomonadati</taxon>
        <taxon>Bacteroidota</taxon>
        <taxon>Saprospiria</taxon>
        <taxon>Saprospirales</taxon>
        <taxon>Lewinellaceae</taxon>
        <taxon>Neolewinella</taxon>
    </lineage>
</organism>
<dbReference type="InterPro" id="IPR004518">
    <property type="entry name" value="MazG-like_dom"/>
</dbReference>
<dbReference type="PIRSF" id="PIRSF029904">
    <property type="entry name" value="UCP029904_pph"/>
    <property type="match status" value="1"/>
</dbReference>
<accession>A0A4S4NIJ2</accession>
<dbReference type="RefSeq" id="WP_136459589.1">
    <property type="nucleotide sequence ID" value="NZ_SRSF01000004.1"/>
</dbReference>
<dbReference type="OrthoDB" id="9807397at2"/>
<dbReference type="EMBL" id="SRSF01000004">
    <property type="protein sequence ID" value="THH39529.1"/>
    <property type="molecule type" value="Genomic_DNA"/>
</dbReference>
<dbReference type="InterPro" id="IPR047046">
    <property type="entry name" value="YpjD/YvdC"/>
</dbReference>
<dbReference type="SUPFAM" id="SSF101386">
    <property type="entry name" value="all-alpha NTP pyrophosphatases"/>
    <property type="match status" value="1"/>
</dbReference>
<name>A0A4S4NIJ2_9BACT</name>
<dbReference type="CDD" id="cd11531">
    <property type="entry name" value="NTP-PPase_BsYpjD"/>
    <property type="match status" value="1"/>
</dbReference>
<dbReference type="PANTHER" id="PTHR42692">
    <property type="entry name" value="NUCLEOTIDE PYROPHOSPHOHYDROLASE"/>
    <property type="match status" value="1"/>
</dbReference>
<keyword evidence="3" id="KW-1185">Reference proteome</keyword>
<comment type="caution">
    <text evidence="2">The sequence shown here is derived from an EMBL/GenBank/DDBJ whole genome shotgun (WGS) entry which is preliminary data.</text>
</comment>
<evidence type="ECO:0000259" key="1">
    <source>
        <dbReference type="Pfam" id="PF03819"/>
    </source>
</evidence>
<feature type="domain" description="NTP pyrophosphohydrolase MazG-like" evidence="1">
    <location>
        <begin position="24"/>
        <end position="103"/>
    </location>
</feature>
<gene>
    <name evidence="2" type="ORF">E4021_11945</name>
</gene>
<reference evidence="2 3" key="1">
    <citation type="submission" date="2019-04" db="EMBL/GenBank/DDBJ databases">
        <title>Lewinella litorea sp. nov., isolated from a marine sand.</title>
        <authorList>
            <person name="Yoon J.-H."/>
        </authorList>
    </citation>
    <scope>NUCLEOTIDE SEQUENCE [LARGE SCALE GENOMIC DNA]</scope>
    <source>
        <strain evidence="2 3">HSMS-39</strain>
    </source>
</reference>
<dbReference type="InterPro" id="IPR012359">
    <property type="entry name" value="MazG-related_YpjD"/>
</dbReference>
<dbReference type="Gene3D" id="1.10.287.1080">
    <property type="entry name" value="MazG-like"/>
    <property type="match status" value="1"/>
</dbReference>
<dbReference type="AlphaFoldDB" id="A0A4S4NIJ2"/>